<accession>A0A892ZL00</accession>
<organism evidence="3 4">
    <name type="scientific">Paralysiella testudinis</name>
    <dbReference type="NCBI Taxonomy" id="2809020"/>
    <lineage>
        <taxon>Bacteria</taxon>
        <taxon>Pseudomonadati</taxon>
        <taxon>Pseudomonadota</taxon>
        <taxon>Betaproteobacteria</taxon>
        <taxon>Neisseriales</taxon>
        <taxon>Neisseriaceae</taxon>
        <taxon>Paralysiella</taxon>
    </lineage>
</organism>
<keyword evidence="2" id="KW-0812">Transmembrane</keyword>
<keyword evidence="4" id="KW-1185">Reference proteome</keyword>
<evidence type="ECO:0000256" key="1">
    <source>
        <dbReference type="SAM" id="Coils"/>
    </source>
</evidence>
<feature type="transmembrane region" description="Helical" evidence="2">
    <location>
        <begin position="9"/>
        <end position="34"/>
    </location>
</feature>
<keyword evidence="2" id="KW-0472">Membrane</keyword>
<dbReference type="AlphaFoldDB" id="A0A892ZL00"/>
<dbReference type="RefSeq" id="WP_230339650.1">
    <property type="nucleotide sequence ID" value="NZ_CP069798.1"/>
</dbReference>
<protein>
    <submittedName>
        <fullName evidence="3">Uncharacterized protein</fullName>
    </submittedName>
</protein>
<dbReference type="KEGG" id="ptes:JQU52_02860"/>
<gene>
    <name evidence="3" type="ORF">JQU52_02860</name>
</gene>
<evidence type="ECO:0000313" key="4">
    <source>
        <dbReference type="Proteomes" id="UP000653156"/>
    </source>
</evidence>
<keyword evidence="1" id="KW-0175">Coiled coil</keyword>
<dbReference type="EMBL" id="CP069798">
    <property type="protein sequence ID" value="QRQ82366.1"/>
    <property type="molecule type" value="Genomic_DNA"/>
</dbReference>
<name>A0A892ZL00_9NEIS</name>
<evidence type="ECO:0000256" key="2">
    <source>
        <dbReference type="SAM" id="Phobius"/>
    </source>
</evidence>
<reference evidence="3" key="1">
    <citation type="submission" date="2021-02" db="EMBL/GenBank/DDBJ databases">
        <title>Neisseriaceae sp. 26B isolated from the cloaca of a Common Toad-headed Turtle (Mesoclemmys nasuta).</title>
        <authorList>
            <person name="Spergser J."/>
            <person name="Busse H.-J."/>
        </authorList>
    </citation>
    <scope>NUCLEOTIDE SEQUENCE</scope>
    <source>
        <strain evidence="3">26B</strain>
    </source>
</reference>
<evidence type="ECO:0000313" key="3">
    <source>
        <dbReference type="EMBL" id="QRQ82366.1"/>
    </source>
</evidence>
<dbReference type="Proteomes" id="UP000653156">
    <property type="component" value="Chromosome"/>
</dbReference>
<feature type="coiled-coil region" evidence="1">
    <location>
        <begin position="72"/>
        <end position="106"/>
    </location>
</feature>
<proteinExistence type="predicted"/>
<feature type="transmembrane region" description="Helical" evidence="2">
    <location>
        <begin position="54"/>
        <end position="77"/>
    </location>
</feature>
<keyword evidence="2" id="KW-1133">Transmembrane helix</keyword>
<sequence>MSSNHYKPVFLRVILACCFIIFIATLGFYIYWFGFKNQLLISNNPEHWSMFGDYMGGVINPIFGFASLIALLVTIRLQAQELAATREELKRSAKAQENSEKALVEQSEIFSQQQFETTFFALLDQINKFSTDLSMVFERQVPQLGLSLGVKTHNLLEWIFTKQFRL</sequence>